<feature type="non-terminal residue" evidence="1">
    <location>
        <position position="637"/>
    </location>
</feature>
<accession>A0ABQ5KLA9</accession>
<evidence type="ECO:0000313" key="1">
    <source>
        <dbReference type="EMBL" id="GKT33292.1"/>
    </source>
</evidence>
<protein>
    <recommendedName>
        <fullName evidence="3">EGF-like domain-containing protein</fullName>
    </recommendedName>
</protein>
<name>A0ABQ5KLA9_9EUKA</name>
<dbReference type="EMBL" id="BQXS01010199">
    <property type="protein sequence ID" value="GKT33292.1"/>
    <property type="molecule type" value="Genomic_DNA"/>
</dbReference>
<comment type="caution">
    <text evidence="1">The sequence shown here is derived from an EMBL/GenBank/DDBJ whole genome shotgun (WGS) entry which is preliminary data.</text>
</comment>
<keyword evidence="2" id="KW-1185">Reference proteome</keyword>
<gene>
    <name evidence="1" type="ORF">ADUPG1_007251</name>
</gene>
<sequence>HFSYSSISPLVYSVEFNPVFQYDISLSLDTYTIVFPPDSYSTASSDCVVTSDENLIHPVATDDSTLGSNIGFSLPFAFPLFENFATSIFWKVEDDDIIWCFGDLYGDDPSGADSSCPVQLLGTGYGEAITESTLSVVVSVVNDATTMEIEELLFYVLNIDSSLNYVLRLVQDGSIVVQYSADSTSTFSGDVAVSLVGGSTTYLTIDTATYAIASHVGVMVSFVPDLDSDIADSALVNYELSCHHGSVVLTDTEATCECDDRWRGDSCDMCTLAYWGNEIDGCRVPNCRGRCNDLYCVAVTDDSAVCSCSVDDEDFEDVFVPNPLSRTIFYGDDEEILQTYVNSDDELENALRYGTFFDHVCEVIAGPSTTAVLRGVGVAGSVILSSAATLGVQGSAFIVNRKHVLEKSLLSSAEKAALMTDIYSTEIIWNYVDSNDIVDDPTAATSFQPYSYHRACVVSNPGSYILETDDNGDVEFDLDYTCTSGFSSRIIDSFFGLVRGSDSMSAYGLIQEFSSSECGEGQDSCVLSFPVWSFPLYGDTVHSIQLYIGTIRLLNEDGDTIGSLTPVNAEVSAPYRVYFDDLDSDSDDCSCCAHRLIVQSDIDTLSYSASVQISFYRTGAMTLDYYVTTLDSIDGRI</sequence>
<reference evidence="1" key="1">
    <citation type="submission" date="2022-03" db="EMBL/GenBank/DDBJ databases">
        <title>Draft genome sequence of Aduncisulcus paluster, a free-living microaerophilic Fornicata.</title>
        <authorList>
            <person name="Yuyama I."/>
            <person name="Kume K."/>
            <person name="Tamura T."/>
            <person name="Inagaki Y."/>
            <person name="Hashimoto T."/>
        </authorList>
    </citation>
    <scope>NUCLEOTIDE SEQUENCE</scope>
    <source>
        <strain evidence="1">NY0171</strain>
    </source>
</reference>
<organism evidence="1 2">
    <name type="scientific">Aduncisulcus paluster</name>
    <dbReference type="NCBI Taxonomy" id="2918883"/>
    <lineage>
        <taxon>Eukaryota</taxon>
        <taxon>Metamonada</taxon>
        <taxon>Carpediemonas-like organisms</taxon>
        <taxon>Aduncisulcus</taxon>
    </lineage>
</organism>
<evidence type="ECO:0008006" key="3">
    <source>
        <dbReference type="Google" id="ProtNLM"/>
    </source>
</evidence>
<proteinExistence type="predicted"/>
<evidence type="ECO:0000313" key="2">
    <source>
        <dbReference type="Proteomes" id="UP001057375"/>
    </source>
</evidence>
<feature type="non-terminal residue" evidence="1">
    <location>
        <position position="1"/>
    </location>
</feature>
<dbReference type="Proteomes" id="UP001057375">
    <property type="component" value="Unassembled WGS sequence"/>
</dbReference>